<dbReference type="Pfam" id="PF06519">
    <property type="entry name" value="TolA"/>
    <property type="match status" value="1"/>
</dbReference>
<reference evidence="1" key="1">
    <citation type="submission" date="2019-08" db="EMBL/GenBank/DDBJ databases">
        <authorList>
            <person name="Xu Y."/>
        </authorList>
    </citation>
    <scope>NUCLEOTIDE SEQUENCE</scope>
    <source>
        <strain evidence="1">170602815</strain>
        <plasmid evidence="1">p602815-NR</plasmid>
    </source>
</reference>
<dbReference type="InterPro" id="IPR014161">
    <property type="entry name" value="Tol-Pal_TolA"/>
</dbReference>
<dbReference type="NCBIfam" id="TIGR02794">
    <property type="entry name" value="tolA_full"/>
    <property type="match status" value="1"/>
</dbReference>
<sequence length="70" mass="7621">MYEPDAYKGKTCSIRIYLQPDGSVNSATAKEGDAKLCKAAISAITRAKIPAAPDNETYQRVKNAALDFRL</sequence>
<dbReference type="AlphaFoldDB" id="A0A6B7Q6P7"/>
<dbReference type="GO" id="GO:0016020">
    <property type="term" value="C:membrane"/>
    <property type="evidence" value="ECO:0007669"/>
    <property type="project" value="InterPro"/>
</dbReference>
<organism evidence="1">
    <name type="scientific">Raoultella ornithinolytica</name>
    <name type="common">Klebsiella ornithinolytica</name>
    <dbReference type="NCBI Taxonomy" id="54291"/>
    <lineage>
        <taxon>Bacteria</taxon>
        <taxon>Pseudomonadati</taxon>
        <taxon>Pseudomonadota</taxon>
        <taxon>Gammaproteobacteria</taxon>
        <taxon>Enterobacterales</taxon>
        <taxon>Enterobacteriaceae</taxon>
        <taxon>Klebsiella/Raoultella group</taxon>
        <taxon>Raoultella</taxon>
    </lineage>
</organism>
<evidence type="ECO:0000313" key="1">
    <source>
        <dbReference type="EMBL" id="QFX77980.1"/>
    </source>
</evidence>
<protein>
    <submittedName>
        <fullName evidence="1">TolA protein</fullName>
    </submittedName>
</protein>
<geneLocation type="plasmid" evidence="1">
    <name>p602815-NR</name>
</geneLocation>
<dbReference type="GO" id="GO:0043213">
    <property type="term" value="P:bacteriocin transport"/>
    <property type="evidence" value="ECO:0007669"/>
    <property type="project" value="InterPro"/>
</dbReference>
<accession>A0A6B7Q6P7</accession>
<dbReference type="GO" id="GO:0019534">
    <property type="term" value="F:toxin transmembrane transporter activity"/>
    <property type="evidence" value="ECO:0007669"/>
    <property type="project" value="InterPro"/>
</dbReference>
<dbReference type="SUPFAM" id="SSF74653">
    <property type="entry name" value="TolA/TonB C-terminal domain"/>
    <property type="match status" value="1"/>
</dbReference>
<dbReference type="Gene3D" id="3.30.1150.10">
    <property type="match status" value="1"/>
</dbReference>
<name>A0A6B7Q6P7_RAOOR</name>
<dbReference type="EMBL" id="MN310380">
    <property type="protein sequence ID" value="QFX77980.1"/>
    <property type="molecule type" value="Genomic_DNA"/>
</dbReference>
<proteinExistence type="predicted"/>
<keyword evidence="1" id="KW-0614">Plasmid</keyword>